<dbReference type="Gene3D" id="1.20.120.1600">
    <property type="match status" value="1"/>
</dbReference>
<keyword evidence="5" id="KW-1185">Reference proteome</keyword>
<dbReference type="NCBIfam" id="TIGR01549">
    <property type="entry name" value="HAD-SF-IA-v1"/>
    <property type="match status" value="1"/>
</dbReference>
<dbReference type="Pfam" id="PF00702">
    <property type="entry name" value="Hydrolase"/>
    <property type="match status" value="1"/>
</dbReference>
<comment type="cofactor">
    <cofactor evidence="1">
        <name>Mg(2+)</name>
        <dbReference type="ChEBI" id="CHEBI:18420"/>
    </cofactor>
</comment>
<dbReference type="PANTHER" id="PTHR46470">
    <property type="entry name" value="N-ACYLNEURAMINATE-9-PHOSPHATASE"/>
    <property type="match status" value="1"/>
</dbReference>
<keyword evidence="2 4" id="KW-0378">Hydrolase</keyword>
<dbReference type="AlphaFoldDB" id="A0A1Y6G1V9"/>
<dbReference type="SUPFAM" id="SSF56784">
    <property type="entry name" value="HAD-like"/>
    <property type="match status" value="1"/>
</dbReference>
<dbReference type="InterPro" id="IPR051400">
    <property type="entry name" value="HAD-like_hydrolase"/>
</dbReference>
<reference evidence="5" key="1">
    <citation type="submission" date="2017-04" db="EMBL/GenBank/DDBJ databases">
        <authorList>
            <person name="Varghese N."/>
            <person name="Submissions S."/>
        </authorList>
    </citation>
    <scope>NUCLEOTIDE SEQUENCE [LARGE SCALE GENOMIC DNA]</scope>
</reference>
<evidence type="ECO:0000313" key="5">
    <source>
        <dbReference type="Proteomes" id="UP000194450"/>
    </source>
</evidence>
<protein>
    <submittedName>
        <fullName evidence="4">Putative hydrolase of the HAD superfamily</fullName>
    </submittedName>
</protein>
<dbReference type="GO" id="GO:0016787">
    <property type="term" value="F:hydrolase activity"/>
    <property type="evidence" value="ECO:0007669"/>
    <property type="project" value="UniProtKB-KW"/>
</dbReference>
<keyword evidence="3" id="KW-0460">Magnesium</keyword>
<evidence type="ECO:0000256" key="2">
    <source>
        <dbReference type="ARBA" id="ARBA00022801"/>
    </source>
</evidence>
<dbReference type="SFLD" id="SFLDG01129">
    <property type="entry name" value="C1.5:_HAD__Beta-PGM__Phosphata"/>
    <property type="match status" value="1"/>
</dbReference>
<sequence length="237" mass="27101">MLEFYRRFHHPQVISFDLDDTLYDNVPIMQRSEANVHKFLQQEFPATKAWQITDWQRLRQQIMREDVSLASNMTLLRLATLERGLAQFDVADPKAGAKRALEVFLSSRSQLELSDEAHDLLRSLTKNYQVIAISNGNVEVPKTPLAEYFEHVFQPTEQRRGKPHSDMFEAAMQAYPTIAPQGFLHVGDHPVSDVLGAHRAGWQSAWFKGGLGRANELKVLPNFAFGELSELQRILSR</sequence>
<organism evidence="4 5">
    <name type="scientific">Pseudidiomarina planktonica</name>
    <dbReference type="NCBI Taxonomy" id="1323738"/>
    <lineage>
        <taxon>Bacteria</taxon>
        <taxon>Pseudomonadati</taxon>
        <taxon>Pseudomonadota</taxon>
        <taxon>Gammaproteobacteria</taxon>
        <taxon>Alteromonadales</taxon>
        <taxon>Idiomarinaceae</taxon>
        <taxon>Pseudidiomarina</taxon>
    </lineage>
</organism>
<dbReference type="InterPro" id="IPR036412">
    <property type="entry name" value="HAD-like_sf"/>
</dbReference>
<dbReference type="RefSeq" id="WP_234996307.1">
    <property type="nucleotide sequence ID" value="NZ_FXWH01000002.1"/>
</dbReference>
<dbReference type="InterPro" id="IPR023214">
    <property type="entry name" value="HAD_sf"/>
</dbReference>
<evidence type="ECO:0000313" key="4">
    <source>
        <dbReference type="EMBL" id="SMQ79844.1"/>
    </source>
</evidence>
<dbReference type="Gene3D" id="3.40.50.1000">
    <property type="entry name" value="HAD superfamily/HAD-like"/>
    <property type="match status" value="1"/>
</dbReference>
<dbReference type="GO" id="GO:0009231">
    <property type="term" value="P:riboflavin biosynthetic process"/>
    <property type="evidence" value="ECO:0007669"/>
    <property type="project" value="TreeGrafter"/>
</dbReference>
<dbReference type="PANTHER" id="PTHR46470:SF4">
    <property type="entry name" value="5-AMINO-6-(5-PHOSPHO-D-RIBITYLAMINO)URACIL PHOSPHATASE YIGB"/>
    <property type="match status" value="1"/>
</dbReference>
<evidence type="ECO:0000256" key="3">
    <source>
        <dbReference type="ARBA" id="ARBA00022842"/>
    </source>
</evidence>
<gene>
    <name evidence="4" type="ORF">SAMN06297229_1772</name>
</gene>
<evidence type="ECO:0000256" key="1">
    <source>
        <dbReference type="ARBA" id="ARBA00001946"/>
    </source>
</evidence>
<proteinExistence type="predicted"/>
<dbReference type="SFLD" id="SFLDS00003">
    <property type="entry name" value="Haloacid_Dehalogenase"/>
    <property type="match status" value="1"/>
</dbReference>
<dbReference type="Proteomes" id="UP000194450">
    <property type="component" value="Unassembled WGS sequence"/>
</dbReference>
<accession>A0A1Y6G1V9</accession>
<dbReference type="InterPro" id="IPR006439">
    <property type="entry name" value="HAD-SF_hydro_IA"/>
</dbReference>
<name>A0A1Y6G1V9_9GAMM</name>
<dbReference type="EMBL" id="FXWH01000002">
    <property type="protein sequence ID" value="SMQ79844.1"/>
    <property type="molecule type" value="Genomic_DNA"/>
</dbReference>